<proteinExistence type="predicted"/>
<name>A0A8H7DIB7_9AGAR</name>
<dbReference type="Proteomes" id="UP000623467">
    <property type="component" value="Unassembled WGS sequence"/>
</dbReference>
<organism evidence="1 2">
    <name type="scientific">Mycena sanguinolenta</name>
    <dbReference type="NCBI Taxonomy" id="230812"/>
    <lineage>
        <taxon>Eukaryota</taxon>
        <taxon>Fungi</taxon>
        <taxon>Dikarya</taxon>
        <taxon>Basidiomycota</taxon>
        <taxon>Agaricomycotina</taxon>
        <taxon>Agaricomycetes</taxon>
        <taxon>Agaricomycetidae</taxon>
        <taxon>Agaricales</taxon>
        <taxon>Marasmiineae</taxon>
        <taxon>Mycenaceae</taxon>
        <taxon>Mycena</taxon>
    </lineage>
</organism>
<evidence type="ECO:0000313" key="2">
    <source>
        <dbReference type="Proteomes" id="UP000623467"/>
    </source>
</evidence>
<dbReference type="EMBL" id="JACAZH010000002">
    <property type="protein sequence ID" value="KAF7375370.1"/>
    <property type="molecule type" value="Genomic_DNA"/>
</dbReference>
<dbReference type="OrthoDB" id="3037758at2759"/>
<dbReference type="AlphaFoldDB" id="A0A8H7DIB7"/>
<sequence length="186" mass="20585">MFFMSTGEVISFLTILGFMISRHRSRSVASESTASSLSQPPIPIPPIILYRKMILRIGLYPMVSCFLNITGAVLDIHTVLDTTYTEVNWRLGIVDLLIYDLRPLMYATLAATDPSFLRAIHALRHPNSDPGDGTPVHVSLQERNTTALSSGSTSTGFLSYSQNCDTATELNGSKTRRGRREHIRGL</sequence>
<keyword evidence="2" id="KW-1185">Reference proteome</keyword>
<protein>
    <submittedName>
        <fullName evidence="1">Uncharacterized protein</fullName>
    </submittedName>
</protein>
<comment type="caution">
    <text evidence="1">The sequence shown here is derived from an EMBL/GenBank/DDBJ whole genome shotgun (WGS) entry which is preliminary data.</text>
</comment>
<gene>
    <name evidence="1" type="ORF">MSAN_00424500</name>
</gene>
<evidence type="ECO:0000313" key="1">
    <source>
        <dbReference type="EMBL" id="KAF7375370.1"/>
    </source>
</evidence>
<accession>A0A8H7DIB7</accession>
<reference evidence="1" key="1">
    <citation type="submission" date="2020-05" db="EMBL/GenBank/DDBJ databases">
        <title>Mycena genomes resolve the evolution of fungal bioluminescence.</title>
        <authorList>
            <person name="Tsai I.J."/>
        </authorList>
    </citation>
    <scope>NUCLEOTIDE SEQUENCE</scope>
    <source>
        <strain evidence="1">160909Yilan</strain>
    </source>
</reference>